<accession>A0A3M2L5P7</accession>
<name>A0A3M2L5P7_9ACTN</name>
<dbReference type="RefSeq" id="WP_122200046.1">
    <property type="nucleotide sequence ID" value="NZ_JBHSKC010000004.1"/>
</dbReference>
<gene>
    <name evidence="1" type="ORF">EBO15_42195</name>
</gene>
<comment type="caution">
    <text evidence="1">The sequence shown here is derived from an EMBL/GenBank/DDBJ whole genome shotgun (WGS) entry which is preliminary data.</text>
</comment>
<reference evidence="1 2" key="1">
    <citation type="submission" date="2018-10" db="EMBL/GenBank/DDBJ databases">
        <title>Isolation from soil.</title>
        <authorList>
            <person name="Hu J."/>
        </authorList>
    </citation>
    <scope>NUCLEOTIDE SEQUENCE [LARGE SCALE GENOMIC DNA]</scope>
    <source>
        <strain evidence="1 2">NEAU-Ht49</strain>
    </source>
</reference>
<dbReference type="InterPro" id="IPR046038">
    <property type="entry name" value="DUF5996"/>
</dbReference>
<evidence type="ECO:0000313" key="1">
    <source>
        <dbReference type="EMBL" id="RMI32050.1"/>
    </source>
</evidence>
<dbReference type="AlphaFoldDB" id="A0A3M2L5P7"/>
<proteinExistence type="predicted"/>
<evidence type="ECO:0000313" key="2">
    <source>
        <dbReference type="Proteomes" id="UP000282674"/>
    </source>
</evidence>
<dbReference type="Pfam" id="PF19459">
    <property type="entry name" value="DUF5996"/>
    <property type="match status" value="1"/>
</dbReference>
<organism evidence="1 2">
    <name type="scientific">Actinomadura harenae</name>
    <dbReference type="NCBI Taxonomy" id="2483351"/>
    <lineage>
        <taxon>Bacteria</taxon>
        <taxon>Bacillati</taxon>
        <taxon>Actinomycetota</taxon>
        <taxon>Actinomycetes</taxon>
        <taxon>Streptosporangiales</taxon>
        <taxon>Thermomonosporaceae</taxon>
        <taxon>Actinomadura</taxon>
    </lineage>
</organism>
<protein>
    <recommendedName>
        <fullName evidence="3">Ava_C0101 and related proteins</fullName>
    </recommendedName>
</protein>
<sequence length="309" mass="35176">MTTALPELPFADWADTKDTLHLWTQIVGKIQLASTAPRNHWWHVTLRVDEHGYSTQRLLHDGVHFRISFDLVQHRVVVRTRDREEAVPLRDGLSVSGFYYELEALLRELGIRVKIKAEPFGVPMTTPFADDTEHASYDKAAVERFRDALVWADDTFCEFQSWFDGKASPVQLFWHSFDLATARFSGRSAPPMEGVDPVTAEAYSHEVISCGWWAGDRNYPHSAFYSYTHPEPDDLTRQPLSPAEASWEQTGMTHQARLPYDVVRKADDPRGTLLDFLQSAYAAGARTGTWPFEDLHSSWCPPRGRVTAL</sequence>
<dbReference type="EMBL" id="RFFG01000200">
    <property type="protein sequence ID" value="RMI32050.1"/>
    <property type="molecule type" value="Genomic_DNA"/>
</dbReference>
<dbReference type="Proteomes" id="UP000282674">
    <property type="component" value="Unassembled WGS sequence"/>
</dbReference>
<dbReference type="OrthoDB" id="9800945at2"/>
<evidence type="ECO:0008006" key="3">
    <source>
        <dbReference type="Google" id="ProtNLM"/>
    </source>
</evidence>
<keyword evidence="2" id="KW-1185">Reference proteome</keyword>